<dbReference type="AlphaFoldDB" id="A0A9P6EQ84"/>
<evidence type="ECO:0000313" key="2">
    <source>
        <dbReference type="EMBL" id="KAF9532975.1"/>
    </source>
</evidence>
<comment type="caution">
    <text evidence="2">The sequence shown here is derived from an EMBL/GenBank/DDBJ whole genome shotgun (WGS) entry which is preliminary data.</text>
</comment>
<protein>
    <recommendedName>
        <fullName evidence="4">Secreted protein</fullName>
    </recommendedName>
</protein>
<gene>
    <name evidence="2" type="ORF">CPB83DRAFT_846719</name>
</gene>
<reference evidence="2" key="1">
    <citation type="submission" date="2020-11" db="EMBL/GenBank/DDBJ databases">
        <authorList>
            <consortium name="DOE Joint Genome Institute"/>
            <person name="Ahrendt S."/>
            <person name="Riley R."/>
            <person name="Andreopoulos W."/>
            <person name="Labutti K."/>
            <person name="Pangilinan J."/>
            <person name="Ruiz-Duenas F.J."/>
            <person name="Barrasa J.M."/>
            <person name="Sanchez-Garcia M."/>
            <person name="Camarero S."/>
            <person name="Miyauchi S."/>
            <person name="Serrano A."/>
            <person name="Linde D."/>
            <person name="Babiker R."/>
            <person name="Drula E."/>
            <person name="Ayuso-Fernandez I."/>
            <person name="Pacheco R."/>
            <person name="Padilla G."/>
            <person name="Ferreira P."/>
            <person name="Barriuso J."/>
            <person name="Kellner H."/>
            <person name="Castanera R."/>
            <person name="Alfaro M."/>
            <person name="Ramirez L."/>
            <person name="Pisabarro A.G."/>
            <person name="Kuo A."/>
            <person name="Tritt A."/>
            <person name="Lipzen A."/>
            <person name="He G."/>
            <person name="Yan M."/>
            <person name="Ng V."/>
            <person name="Cullen D."/>
            <person name="Martin F."/>
            <person name="Rosso M.-N."/>
            <person name="Henrissat B."/>
            <person name="Hibbett D."/>
            <person name="Martinez A.T."/>
            <person name="Grigoriev I.V."/>
        </authorList>
    </citation>
    <scope>NUCLEOTIDE SEQUENCE</scope>
    <source>
        <strain evidence="2">CBS 506.95</strain>
    </source>
</reference>
<evidence type="ECO:0000313" key="3">
    <source>
        <dbReference type="Proteomes" id="UP000807306"/>
    </source>
</evidence>
<sequence>MLLLLMILDLTIVSKSSCAPLHKFESSALSNASLWTSSFWTSNLSGPLLPPSAHSHVGSSKPAVSKHYAVINEEFITLLERRSVAQQPSLFVAGSYYQRPRER</sequence>
<accession>A0A9P6EQ84</accession>
<evidence type="ECO:0008006" key="4">
    <source>
        <dbReference type="Google" id="ProtNLM"/>
    </source>
</evidence>
<keyword evidence="3" id="KW-1185">Reference proteome</keyword>
<evidence type="ECO:0000256" key="1">
    <source>
        <dbReference type="SAM" id="SignalP"/>
    </source>
</evidence>
<dbReference type="Proteomes" id="UP000807306">
    <property type="component" value="Unassembled WGS sequence"/>
</dbReference>
<dbReference type="EMBL" id="MU157830">
    <property type="protein sequence ID" value="KAF9532975.1"/>
    <property type="molecule type" value="Genomic_DNA"/>
</dbReference>
<feature type="chain" id="PRO_5040269820" description="Secreted protein" evidence="1">
    <location>
        <begin position="19"/>
        <end position="103"/>
    </location>
</feature>
<proteinExistence type="predicted"/>
<keyword evidence="1" id="KW-0732">Signal</keyword>
<organism evidence="2 3">
    <name type="scientific">Crepidotus variabilis</name>
    <dbReference type="NCBI Taxonomy" id="179855"/>
    <lineage>
        <taxon>Eukaryota</taxon>
        <taxon>Fungi</taxon>
        <taxon>Dikarya</taxon>
        <taxon>Basidiomycota</taxon>
        <taxon>Agaricomycotina</taxon>
        <taxon>Agaricomycetes</taxon>
        <taxon>Agaricomycetidae</taxon>
        <taxon>Agaricales</taxon>
        <taxon>Agaricineae</taxon>
        <taxon>Crepidotaceae</taxon>
        <taxon>Crepidotus</taxon>
    </lineage>
</organism>
<feature type="signal peptide" evidence="1">
    <location>
        <begin position="1"/>
        <end position="18"/>
    </location>
</feature>
<name>A0A9P6EQ84_9AGAR</name>